<dbReference type="NCBIfam" id="TIGR00640">
    <property type="entry name" value="acid_CoA_mut_C"/>
    <property type="match status" value="1"/>
</dbReference>
<protein>
    <recommendedName>
        <fullName evidence="3">methylmalonyl-CoA mutase</fullName>
        <ecNumber evidence="3">5.4.99.2</ecNumber>
    </recommendedName>
</protein>
<evidence type="ECO:0000256" key="2">
    <source>
        <dbReference type="ARBA" id="ARBA00008465"/>
    </source>
</evidence>
<gene>
    <name evidence="10" type="ORF">H4R18_004933</name>
</gene>
<evidence type="ECO:0000313" key="11">
    <source>
        <dbReference type="Proteomes" id="UP001140217"/>
    </source>
</evidence>
<dbReference type="SUPFAM" id="SSF51703">
    <property type="entry name" value="Cobalamin (vitamin B12)-dependent enzymes"/>
    <property type="match status" value="1"/>
</dbReference>
<name>A0A9W8LFK9_9FUNG</name>
<evidence type="ECO:0000256" key="1">
    <source>
        <dbReference type="ARBA" id="ARBA00001922"/>
    </source>
</evidence>
<dbReference type="InterPro" id="IPR006098">
    <property type="entry name" value="MMCoA_mutase_a_cat"/>
</dbReference>
<dbReference type="InterPro" id="IPR006159">
    <property type="entry name" value="Acid_CoA_mut_C"/>
</dbReference>
<dbReference type="CDD" id="cd02071">
    <property type="entry name" value="MM_CoA_mut_B12_BD"/>
    <property type="match status" value="1"/>
</dbReference>
<dbReference type="GO" id="GO:0004494">
    <property type="term" value="F:methylmalonyl-CoA mutase activity"/>
    <property type="evidence" value="ECO:0007669"/>
    <property type="project" value="UniProtKB-EC"/>
</dbReference>
<dbReference type="OrthoDB" id="198977at2759"/>
<dbReference type="InterPro" id="IPR006099">
    <property type="entry name" value="MeMalonylCoA_mutase_a/b_cat"/>
</dbReference>
<keyword evidence="6" id="KW-0413">Isomerase</keyword>
<dbReference type="PROSITE" id="PS00544">
    <property type="entry name" value="METMALONYL_COA_MUTASE"/>
    <property type="match status" value="1"/>
</dbReference>
<dbReference type="PANTHER" id="PTHR48101:SF4">
    <property type="entry name" value="METHYLMALONYL-COA MUTASE, MITOCHONDRIAL"/>
    <property type="match status" value="1"/>
</dbReference>
<dbReference type="GO" id="GO:0005739">
    <property type="term" value="C:mitochondrion"/>
    <property type="evidence" value="ECO:0007669"/>
    <property type="project" value="TreeGrafter"/>
</dbReference>
<organism evidence="10 11">
    <name type="scientific">Coemansia javaensis</name>
    <dbReference type="NCBI Taxonomy" id="2761396"/>
    <lineage>
        <taxon>Eukaryota</taxon>
        <taxon>Fungi</taxon>
        <taxon>Fungi incertae sedis</taxon>
        <taxon>Zoopagomycota</taxon>
        <taxon>Kickxellomycotina</taxon>
        <taxon>Kickxellomycetes</taxon>
        <taxon>Kickxellales</taxon>
        <taxon>Kickxellaceae</taxon>
        <taxon>Coemansia</taxon>
    </lineage>
</organism>
<dbReference type="Gene3D" id="3.40.50.280">
    <property type="entry name" value="Cobalamin-binding domain"/>
    <property type="match status" value="1"/>
</dbReference>
<dbReference type="InterPro" id="IPR058549">
    <property type="entry name" value="MeMalonylCoA_mutase_a/b_site"/>
</dbReference>
<dbReference type="FunFam" id="3.20.20.240:FF:000001">
    <property type="entry name" value="Probable methylmalonyl-coa mutase"/>
    <property type="match status" value="1"/>
</dbReference>
<accession>A0A9W8LFK9</accession>
<dbReference type="PANTHER" id="PTHR48101">
    <property type="entry name" value="METHYLMALONYL-COA MUTASE, MITOCHONDRIAL-RELATED"/>
    <property type="match status" value="1"/>
</dbReference>
<dbReference type="SUPFAM" id="SSF52242">
    <property type="entry name" value="Cobalamin (vitamin B12)-binding domain"/>
    <property type="match status" value="1"/>
</dbReference>
<keyword evidence="5" id="KW-0479">Metal-binding</keyword>
<evidence type="ECO:0000256" key="4">
    <source>
        <dbReference type="ARBA" id="ARBA00022628"/>
    </source>
</evidence>
<keyword evidence="7" id="KW-0170">Cobalt</keyword>
<dbReference type="PROSITE" id="PS51332">
    <property type="entry name" value="B12_BINDING"/>
    <property type="match status" value="1"/>
</dbReference>
<dbReference type="NCBIfam" id="NF006944">
    <property type="entry name" value="PRK09426.1"/>
    <property type="match status" value="1"/>
</dbReference>
<keyword evidence="4" id="KW-0846">Cobalamin</keyword>
<evidence type="ECO:0000256" key="5">
    <source>
        <dbReference type="ARBA" id="ARBA00022723"/>
    </source>
</evidence>
<reference evidence="10" key="1">
    <citation type="submission" date="2022-07" db="EMBL/GenBank/DDBJ databases">
        <title>Phylogenomic reconstructions and comparative analyses of Kickxellomycotina fungi.</title>
        <authorList>
            <person name="Reynolds N.K."/>
            <person name="Stajich J.E."/>
            <person name="Barry K."/>
            <person name="Grigoriev I.V."/>
            <person name="Crous P."/>
            <person name="Smith M.E."/>
        </authorList>
    </citation>
    <scope>NUCLEOTIDE SEQUENCE</scope>
    <source>
        <strain evidence="10">NBRC 105414</strain>
    </source>
</reference>
<evidence type="ECO:0000313" key="10">
    <source>
        <dbReference type="EMBL" id="KAJ2777864.1"/>
    </source>
</evidence>
<dbReference type="EMBL" id="JANBUL010000263">
    <property type="protein sequence ID" value="KAJ2777864.1"/>
    <property type="molecule type" value="Genomic_DNA"/>
</dbReference>
<dbReference type="GO" id="GO:0031419">
    <property type="term" value="F:cobalamin binding"/>
    <property type="evidence" value="ECO:0007669"/>
    <property type="project" value="UniProtKB-KW"/>
</dbReference>
<dbReference type="InterPro" id="IPR016176">
    <property type="entry name" value="Cbl-dep_enz_cat"/>
</dbReference>
<dbReference type="Proteomes" id="UP001140217">
    <property type="component" value="Unassembled WGS sequence"/>
</dbReference>
<comment type="cofactor">
    <cofactor evidence="1">
        <name>adenosylcob(III)alamin</name>
        <dbReference type="ChEBI" id="CHEBI:18408"/>
    </cofactor>
</comment>
<dbReference type="InterPro" id="IPR006158">
    <property type="entry name" value="Cobalamin-bd"/>
</dbReference>
<sequence length="781" mass="84501">MLSALARRPVRRTWALARGAQRRCAGTQASDAKTQAPDAKARRRVPLDPEWARLATKECKGKDPGETLTWHTLEGIVVKPVYTAADTRGMAEEIPGAYPYTRGPYATMYTYRPWTIRQYAGFSTVEESNRFYKANLAAGQQGLSVAFDLATHRGYDSDHPRVLGDVGMAGVAIDSVEDMKILFDGISLKDVSVSMTMNGAVLPILAMYIVAAEEQGAGYGEMRGTIQNDILKEFMVRNTFIYPPEPSMRIIGDIFAFTAKHMPKYNSISISGYHMQEAGANSVLECAFTIADGIEYIRTGLRAGMSVDEFAPRLSFFWCIGMNFYMEIAKLRAARRLWAHLVKQKFSPKSQKSLMLRTHSQTSGWSLTEQDPYNNVVRTTIEAMAATLGGTQSLHTNALDEAIGLPTAFSARIARNTQLILQEEAYIPRVADPWAGSYMMESLTSDVYDSALAIIEEVEALGGMAKAIASGMPKMRIEESAARRQAQIDSKQLAIVGVNKYRVDDAATASDGGSSGNSGAVDVLAIDNREVLRSQNERLGRLRATRDAAAAQAALDAITDATRSGQGNLLALAIDAARARCSVGEISHAIEAVVGRYKPDVKLVSGTYKSEFAKAGDQNPITETVRMAEAFAQRWGRRPRVLIVKMGQDGHDRGAKVVASGYADLGFDVDVGPLFQTPAEAARQAVDADVHVVGASSLAAGHKTLVPQLVEELARLGAKHILVIAGGVIPKQDYQFLHDHGCAAVYGPGTAIPDAAQDMIRRIDAALAAAEAQQSPPPPPS</sequence>
<evidence type="ECO:0000256" key="8">
    <source>
        <dbReference type="SAM" id="MobiDB-lite"/>
    </source>
</evidence>
<feature type="domain" description="B12-binding" evidence="9">
    <location>
        <begin position="638"/>
        <end position="770"/>
    </location>
</feature>
<comment type="similarity">
    <text evidence="2">Belongs to the methylmalonyl-CoA mutase family.</text>
</comment>
<dbReference type="EC" id="5.4.99.2" evidence="3"/>
<comment type="caution">
    <text evidence="10">The sequence shown here is derived from an EMBL/GenBank/DDBJ whole genome shotgun (WGS) entry which is preliminary data.</text>
</comment>
<dbReference type="GO" id="GO:0019678">
    <property type="term" value="P:propionate metabolic process, methylmalonyl pathway"/>
    <property type="evidence" value="ECO:0007669"/>
    <property type="project" value="TreeGrafter"/>
</dbReference>
<keyword evidence="11" id="KW-1185">Reference proteome</keyword>
<dbReference type="CDD" id="cd03679">
    <property type="entry name" value="MM_CoA_mutase_alpha_like"/>
    <property type="match status" value="1"/>
</dbReference>
<dbReference type="NCBIfam" id="TIGR00641">
    <property type="entry name" value="acid_CoA_mut_N"/>
    <property type="match status" value="1"/>
</dbReference>
<dbReference type="InterPro" id="IPR036724">
    <property type="entry name" value="Cobalamin-bd_sf"/>
</dbReference>
<dbReference type="AlphaFoldDB" id="A0A9W8LFK9"/>
<proteinExistence type="inferred from homology"/>
<evidence type="ECO:0000256" key="7">
    <source>
        <dbReference type="ARBA" id="ARBA00023285"/>
    </source>
</evidence>
<evidence type="ECO:0000256" key="3">
    <source>
        <dbReference type="ARBA" id="ARBA00012398"/>
    </source>
</evidence>
<feature type="region of interest" description="Disordered" evidence="8">
    <location>
        <begin position="25"/>
        <end position="44"/>
    </location>
</feature>
<dbReference type="Pfam" id="PF01642">
    <property type="entry name" value="MM_CoA_mutase"/>
    <property type="match status" value="1"/>
</dbReference>
<dbReference type="Gene3D" id="3.20.20.240">
    <property type="entry name" value="Methylmalonyl-CoA mutase"/>
    <property type="match status" value="1"/>
</dbReference>
<evidence type="ECO:0000256" key="6">
    <source>
        <dbReference type="ARBA" id="ARBA00023235"/>
    </source>
</evidence>
<dbReference type="GO" id="GO:0046872">
    <property type="term" value="F:metal ion binding"/>
    <property type="evidence" value="ECO:0007669"/>
    <property type="project" value="UniProtKB-KW"/>
</dbReference>
<dbReference type="Pfam" id="PF02310">
    <property type="entry name" value="B12-binding"/>
    <property type="match status" value="1"/>
</dbReference>
<evidence type="ECO:0000259" key="9">
    <source>
        <dbReference type="PROSITE" id="PS51332"/>
    </source>
</evidence>